<keyword evidence="2" id="KW-0012">Acyltransferase</keyword>
<dbReference type="Gene3D" id="3.40.630.30">
    <property type="match status" value="1"/>
</dbReference>
<keyword evidence="1" id="KW-0808">Transferase</keyword>
<evidence type="ECO:0000313" key="4">
    <source>
        <dbReference type="EMBL" id="AXX88756.1"/>
    </source>
</evidence>
<name>A0AAD0WPK6_9BACT</name>
<evidence type="ECO:0000259" key="3">
    <source>
        <dbReference type="PROSITE" id="PS51186"/>
    </source>
</evidence>
<dbReference type="GO" id="GO:0008080">
    <property type="term" value="F:N-acetyltransferase activity"/>
    <property type="evidence" value="ECO:0007669"/>
    <property type="project" value="TreeGrafter"/>
</dbReference>
<proteinExistence type="predicted"/>
<keyword evidence="5" id="KW-1185">Reference proteome</keyword>
<dbReference type="Proteomes" id="UP000263040">
    <property type="component" value="Chromosome"/>
</dbReference>
<reference evidence="4 5" key="1">
    <citation type="submission" date="2018-08" db="EMBL/GenBank/DDBJ databases">
        <title>Complete genome of the Arcobacter suis type strain LMG 26152.</title>
        <authorList>
            <person name="Miller W.G."/>
            <person name="Yee E."/>
            <person name="Bono J.L."/>
        </authorList>
    </citation>
    <scope>NUCLEOTIDE SEQUENCE [LARGE SCALE GENOMIC DNA]</scope>
    <source>
        <strain evidence="4 5">CECT 7833</strain>
    </source>
</reference>
<gene>
    <name evidence="4" type="ORF">ASUIS_0248</name>
</gene>
<dbReference type="PANTHER" id="PTHR10545">
    <property type="entry name" value="DIAMINE N-ACETYLTRANSFERASE"/>
    <property type="match status" value="1"/>
</dbReference>
<dbReference type="PANTHER" id="PTHR10545:SF29">
    <property type="entry name" value="GH14572P-RELATED"/>
    <property type="match status" value="1"/>
</dbReference>
<accession>A0AAD0WPK6</accession>
<organism evidence="4 5">
    <name type="scientific">Arcobacter suis CECT 7833</name>
    <dbReference type="NCBI Taxonomy" id="663365"/>
    <lineage>
        <taxon>Bacteria</taxon>
        <taxon>Pseudomonadati</taxon>
        <taxon>Campylobacterota</taxon>
        <taxon>Epsilonproteobacteria</taxon>
        <taxon>Campylobacterales</taxon>
        <taxon>Arcobacteraceae</taxon>
        <taxon>Arcobacter</taxon>
    </lineage>
</organism>
<sequence length="153" mass="17916">MHKIEEFDFRVAKTEDIPVLCELLWELFSQEVEFTPNKKSQEKALKKIIEDENIGDIFVAVKKNKVIAMVNILYTISTALGEKVAILEDMVVFKEFKNQKIGSNLIEFTLDYLKKNSFKRVTLLTDSDNFNAHNFYKKHKFTKSNMIVFRKSL</sequence>
<dbReference type="CDD" id="cd04301">
    <property type="entry name" value="NAT_SF"/>
    <property type="match status" value="1"/>
</dbReference>
<dbReference type="RefSeq" id="WP_204513365.1">
    <property type="nucleotide sequence ID" value="NZ_CP032100.1"/>
</dbReference>
<dbReference type="SUPFAM" id="SSF55729">
    <property type="entry name" value="Acyl-CoA N-acyltransferases (Nat)"/>
    <property type="match status" value="1"/>
</dbReference>
<dbReference type="InterPro" id="IPR016181">
    <property type="entry name" value="Acyl_CoA_acyltransferase"/>
</dbReference>
<protein>
    <submittedName>
        <fullName evidence="4">Acetyltransferase</fullName>
    </submittedName>
</protein>
<dbReference type="EMBL" id="CP032100">
    <property type="protein sequence ID" value="AXX88756.1"/>
    <property type="molecule type" value="Genomic_DNA"/>
</dbReference>
<dbReference type="Pfam" id="PF00583">
    <property type="entry name" value="Acetyltransf_1"/>
    <property type="match status" value="1"/>
</dbReference>
<feature type="domain" description="N-acetyltransferase" evidence="3">
    <location>
        <begin position="7"/>
        <end position="153"/>
    </location>
</feature>
<dbReference type="PROSITE" id="PS51186">
    <property type="entry name" value="GNAT"/>
    <property type="match status" value="1"/>
</dbReference>
<dbReference type="KEGG" id="asui:ASUIS_0248"/>
<dbReference type="InterPro" id="IPR000182">
    <property type="entry name" value="GNAT_dom"/>
</dbReference>
<dbReference type="InterPro" id="IPR051016">
    <property type="entry name" value="Diverse_Substrate_AcTransf"/>
</dbReference>
<evidence type="ECO:0000256" key="2">
    <source>
        <dbReference type="ARBA" id="ARBA00023315"/>
    </source>
</evidence>
<dbReference type="AlphaFoldDB" id="A0AAD0WPK6"/>
<evidence type="ECO:0000256" key="1">
    <source>
        <dbReference type="ARBA" id="ARBA00022679"/>
    </source>
</evidence>
<evidence type="ECO:0000313" key="5">
    <source>
        <dbReference type="Proteomes" id="UP000263040"/>
    </source>
</evidence>